<dbReference type="RefSeq" id="WP_169678344.1">
    <property type="nucleotide sequence ID" value="NZ_JABBNU010000002.1"/>
</dbReference>
<evidence type="ECO:0000313" key="1">
    <source>
        <dbReference type="EMBL" id="NMM47682.1"/>
    </source>
</evidence>
<comment type="caution">
    <text evidence="1">The sequence shown here is derived from an EMBL/GenBank/DDBJ whole genome shotgun (WGS) entry which is preliminary data.</text>
</comment>
<evidence type="ECO:0000313" key="2">
    <source>
        <dbReference type="Proteomes" id="UP000559010"/>
    </source>
</evidence>
<protein>
    <submittedName>
        <fullName evidence="1">Uncharacterized protein</fullName>
    </submittedName>
</protein>
<sequence>MRSKVIFLLLTIFCVKTPAQDKRTVKFIDEYLNCASDNINGKYGPVTKWDANIKSLKYKIVGDQNFVNKKRWDNFISEISQITGISLNRTEQNDYQILIYIGQFEDYQKIEKAKFSIDIRHNFGQWHWYTYNKNHSLKTYSHCIVPSKNHTPDKREFILKKALLNGLGLVGEIKDEYSIFYPFFLSSNKNLSRKDKRFIKLHYTKIITPGDNVSSLRKTLLELPEIEELSKEKI</sequence>
<gene>
    <name evidence="1" type="ORF">HH304_04665</name>
</gene>
<keyword evidence="2" id="KW-1185">Reference proteome</keyword>
<dbReference type="Proteomes" id="UP000559010">
    <property type="component" value="Unassembled WGS sequence"/>
</dbReference>
<proteinExistence type="predicted"/>
<name>A0A848J3C9_9BACT</name>
<dbReference type="EMBL" id="JABBNU010000002">
    <property type="protein sequence ID" value="NMM47682.1"/>
    <property type="molecule type" value="Genomic_DNA"/>
</dbReference>
<organism evidence="1 2">
    <name type="scientific">Marinigracilibium pacificum</name>
    <dbReference type="NCBI Taxonomy" id="2729599"/>
    <lineage>
        <taxon>Bacteria</taxon>
        <taxon>Pseudomonadati</taxon>
        <taxon>Bacteroidota</taxon>
        <taxon>Cytophagia</taxon>
        <taxon>Cytophagales</taxon>
        <taxon>Flammeovirgaceae</taxon>
        <taxon>Marinigracilibium</taxon>
    </lineage>
</organism>
<dbReference type="AlphaFoldDB" id="A0A848J3C9"/>
<reference evidence="1 2" key="1">
    <citation type="submission" date="2020-04" db="EMBL/GenBank/DDBJ databases">
        <title>Flammeovirgaceae bacterium KN852 isolated from deep sea.</title>
        <authorList>
            <person name="Zhang D.-C."/>
        </authorList>
    </citation>
    <scope>NUCLEOTIDE SEQUENCE [LARGE SCALE GENOMIC DNA]</scope>
    <source>
        <strain evidence="1 2">KN852</strain>
    </source>
</reference>
<accession>A0A848J3C9</accession>